<dbReference type="EMBL" id="BAABHF010000050">
    <property type="protein sequence ID" value="GAA4515231.1"/>
    <property type="molecule type" value="Genomic_DNA"/>
</dbReference>
<dbReference type="RefSeq" id="WP_345473844.1">
    <property type="nucleotide sequence ID" value="NZ_BAABHF010000050.1"/>
</dbReference>
<name>A0ABP8R0T9_9ACTN</name>
<reference evidence="2" key="1">
    <citation type="journal article" date="2019" name="Int. J. Syst. Evol. Microbiol.">
        <title>The Global Catalogue of Microorganisms (GCM) 10K type strain sequencing project: providing services to taxonomists for standard genome sequencing and annotation.</title>
        <authorList>
            <consortium name="The Broad Institute Genomics Platform"/>
            <consortium name="The Broad Institute Genome Sequencing Center for Infectious Disease"/>
            <person name="Wu L."/>
            <person name="Ma J."/>
        </authorList>
    </citation>
    <scope>NUCLEOTIDE SEQUENCE [LARGE SCALE GENOMIC DNA]</scope>
    <source>
        <strain evidence="2">JCM 17933</strain>
    </source>
</reference>
<sequence length="93" mass="10214">MTTTPDDEPAEYLRALAAGLTKCGIPVQLRIDADERRYLRASHPSMPLSTDVYCVGDGSGTWCFCSEWGSPIAPADDQISTIGYLIKLLHNLR</sequence>
<dbReference type="Proteomes" id="UP001500503">
    <property type="component" value="Unassembled WGS sequence"/>
</dbReference>
<comment type="caution">
    <text evidence="1">The sequence shown here is derived from an EMBL/GenBank/DDBJ whole genome shotgun (WGS) entry which is preliminary data.</text>
</comment>
<evidence type="ECO:0000313" key="2">
    <source>
        <dbReference type="Proteomes" id="UP001500503"/>
    </source>
</evidence>
<accession>A0ABP8R0T9</accession>
<organism evidence="1 2">
    <name type="scientific">Actinoallomurus oryzae</name>
    <dbReference type="NCBI Taxonomy" id="502180"/>
    <lineage>
        <taxon>Bacteria</taxon>
        <taxon>Bacillati</taxon>
        <taxon>Actinomycetota</taxon>
        <taxon>Actinomycetes</taxon>
        <taxon>Streptosporangiales</taxon>
        <taxon>Thermomonosporaceae</taxon>
        <taxon>Actinoallomurus</taxon>
    </lineage>
</organism>
<keyword evidence="2" id="KW-1185">Reference proteome</keyword>
<proteinExistence type="predicted"/>
<protein>
    <submittedName>
        <fullName evidence="1">Uncharacterized protein</fullName>
    </submittedName>
</protein>
<gene>
    <name evidence="1" type="ORF">GCM10023191_084760</name>
</gene>
<evidence type="ECO:0000313" key="1">
    <source>
        <dbReference type="EMBL" id="GAA4515231.1"/>
    </source>
</evidence>